<organism evidence="2 3">
    <name type="scientific">Steinernema carpocapsae</name>
    <name type="common">Entomopathogenic nematode</name>
    <dbReference type="NCBI Taxonomy" id="34508"/>
    <lineage>
        <taxon>Eukaryota</taxon>
        <taxon>Metazoa</taxon>
        <taxon>Ecdysozoa</taxon>
        <taxon>Nematoda</taxon>
        <taxon>Chromadorea</taxon>
        <taxon>Rhabditida</taxon>
        <taxon>Tylenchina</taxon>
        <taxon>Panagrolaimomorpha</taxon>
        <taxon>Strongyloidoidea</taxon>
        <taxon>Steinernematidae</taxon>
        <taxon>Steinernema</taxon>
    </lineage>
</organism>
<proteinExistence type="predicted"/>
<dbReference type="EMBL" id="AZBU02000001">
    <property type="protein sequence ID" value="TMS38069.1"/>
    <property type="molecule type" value="Genomic_DNA"/>
</dbReference>
<name>A0A4U8UYS1_STECR</name>
<accession>A0A4U8UYS1</accession>
<gene>
    <name evidence="2" type="ORF">L596_004876</name>
</gene>
<comment type="caution">
    <text evidence="2">The sequence shown here is derived from an EMBL/GenBank/DDBJ whole genome shotgun (WGS) entry which is preliminary data.</text>
</comment>
<feature type="region of interest" description="Disordered" evidence="1">
    <location>
        <begin position="1"/>
        <end position="22"/>
    </location>
</feature>
<reference evidence="2 3" key="1">
    <citation type="journal article" date="2015" name="Genome Biol.">
        <title>Comparative genomics of Steinernema reveals deeply conserved gene regulatory networks.</title>
        <authorList>
            <person name="Dillman A.R."/>
            <person name="Macchietto M."/>
            <person name="Porter C.F."/>
            <person name="Rogers A."/>
            <person name="Williams B."/>
            <person name="Antoshechkin I."/>
            <person name="Lee M.M."/>
            <person name="Goodwin Z."/>
            <person name="Lu X."/>
            <person name="Lewis E.E."/>
            <person name="Goodrich-Blair H."/>
            <person name="Stock S.P."/>
            <person name="Adams B.J."/>
            <person name="Sternberg P.W."/>
            <person name="Mortazavi A."/>
        </authorList>
    </citation>
    <scope>NUCLEOTIDE SEQUENCE [LARGE SCALE GENOMIC DNA]</scope>
    <source>
        <strain evidence="2 3">ALL</strain>
    </source>
</reference>
<dbReference type="AlphaFoldDB" id="A0A4U8UYS1"/>
<reference evidence="2 3" key="2">
    <citation type="journal article" date="2019" name="G3 (Bethesda)">
        <title>Hybrid Assembly of the Genome of the Entomopathogenic Nematode Steinernema carpocapsae Identifies the X-Chromosome.</title>
        <authorList>
            <person name="Serra L."/>
            <person name="Macchietto M."/>
            <person name="Macias-Munoz A."/>
            <person name="McGill C.J."/>
            <person name="Rodriguez I.M."/>
            <person name="Rodriguez B."/>
            <person name="Murad R."/>
            <person name="Mortazavi A."/>
        </authorList>
    </citation>
    <scope>NUCLEOTIDE SEQUENCE [LARGE SCALE GENOMIC DNA]</scope>
    <source>
        <strain evidence="2 3">ALL</strain>
    </source>
</reference>
<dbReference type="EMBL" id="CM016762">
    <property type="protein sequence ID" value="TMS38069.1"/>
    <property type="molecule type" value="Genomic_DNA"/>
</dbReference>
<evidence type="ECO:0000313" key="3">
    <source>
        <dbReference type="Proteomes" id="UP000298663"/>
    </source>
</evidence>
<protein>
    <submittedName>
        <fullName evidence="2">Uncharacterized protein</fullName>
    </submittedName>
</protein>
<sequence>MHEETVDVVIRGRGGSGEETGTREGIQLSTVGANKRIPVCSEPSVLPVVALMTMVVGETIPNTQPAT</sequence>
<evidence type="ECO:0000313" key="2">
    <source>
        <dbReference type="EMBL" id="TMS38069.1"/>
    </source>
</evidence>
<keyword evidence="3" id="KW-1185">Reference proteome</keyword>
<evidence type="ECO:0000256" key="1">
    <source>
        <dbReference type="SAM" id="MobiDB-lite"/>
    </source>
</evidence>
<dbReference type="Proteomes" id="UP000298663">
    <property type="component" value="Chromosome X"/>
</dbReference>